<comment type="caution">
    <text evidence="2">The sequence shown here is derived from an EMBL/GenBank/DDBJ whole genome shotgun (WGS) entry which is preliminary data.</text>
</comment>
<feature type="transmembrane region" description="Helical" evidence="1">
    <location>
        <begin position="12"/>
        <end position="29"/>
    </location>
</feature>
<gene>
    <name evidence="2" type="ORF">DES51_10842</name>
</gene>
<keyword evidence="1" id="KW-0812">Transmembrane</keyword>
<dbReference type="SUPFAM" id="SSF55073">
    <property type="entry name" value="Nucleotide cyclase"/>
    <property type="match status" value="1"/>
</dbReference>
<dbReference type="OrthoDB" id="9762141at2"/>
<dbReference type="Proteomes" id="UP000247612">
    <property type="component" value="Unassembled WGS sequence"/>
</dbReference>
<dbReference type="InterPro" id="IPR029787">
    <property type="entry name" value="Nucleotide_cyclase"/>
</dbReference>
<protein>
    <submittedName>
        <fullName evidence="2">GGDEF domain-containing protein</fullName>
    </submittedName>
</protein>
<keyword evidence="1" id="KW-0472">Membrane</keyword>
<accession>A0A318KR54</accession>
<evidence type="ECO:0000313" key="2">
    <source>
        <dbReference type="EMBL" id="PXX78116.1"/>
    </source>
</evidence>
<evidence type="ECO:0000313" key="3">
    <source>
        <dbReference type="Proteomes" id="UP000247612"/>
    </source>
</evidence>
<dbReference type="Gene3D" id="3.30.70.270">
    <property type="match status" value="1"/>
</dbReference>
<evidence type="ECO:0000256" key="1">
    <source>
        <dbReference type="SAM" id="Phobius"/>
    </source>
</evidence>
<keyword evidence="3" id="KW-1185">Reference proteome</keyword>
<sequence>MKKAEHKWLYSLMLIVCMLVVVVLIRNAAQGLMIERRKNEAKAVIDLYYDNLYANLENLDMSSNLAYSIDFDDLDELALFEKKANQLIAENEHILSVLYFEGDNVKMALPEDYGSLVGKNIREFSYSYTLAKVVKTKTFEGPEVLPGSDQEGFLCLLPFIDGNEYLGELVVAMDKDYVLDQMRFDLLTDNGYDYELWRVNALGEQKMIISVSDDQLDYSDAVKHEFNLPSSWTLSIIPKEGWLSKQQKLLTDLTCYAGGILIVLVILLTQRSYQLQQELRRIRYSDPDSGLYNLEGFCYFVNQRLKKDKHMTLLYFGLTNYYEIVQNTERTIVLAYLSSIKDSIYQNFPESTLAVRLDQDRFAVAIFVDYDDSLRESIEEFVLQLFWKRRIEGRKIFAEPYCCAVTYPQSGEDAATLLASAESRLKTLHPDKIKD</sequence>
<dbReference type="RefSeq" id="WP_022936859.1">
    <property type="nucleotide sequence ID" value="NZ_CABKRQ010000001.1"/>
</dbReference>
<organism evidence="2 3">
    <name type="scientific">Dielma fastidiosa</name>
    <dbReference type="NCBI Taxonomy" id="1034346"/>
    <lineage>
        <taxon>Bacteria</taxon>
        <taxon>Bacillati</taxon>
        <taxon>Bacillota</taxon>
        <taxon>Erysipelotrichia</taxon>
        <taxon>Erysipelotrichales</taxon>
        <taxon>Erysipelotrichaceae</taxon>
        <taxon>Dielma</taxon>
    </lineage>
</organism>
<dbReference type="InterPro" id="IPR043128">
    <property type="entry name" value="Rev_trsase/Diguanyl_cyclase"/>
</dbReference>
<dbReference type="EMBL" id="QJKH01000008">
    <property type="protein sequence ID" value="PXX78116.1"/>
    <property type="molecule type" value="Genomic_DNA"/>
</dbReference>
<reference evidence="2 3" key="1">
    <citation type="submission" date="2018-05" db="EMBL/GenBank/DDBJ databases">
        <title>Genomic Encyclopedia of Type Strains, Phase IV (KMG-IV): sequencing the most valuable type-strain genomes for metagenomic binning, comparative biology and taxonomic classification.</title>
        <authorList>
            <person name="Goeker M."/>
        </authorList>
    </citation>
    <scope>NUCLEOTIDE SEQUENCE [LARGE SCALE GENOMIC DNA]</scope>
    <source>
        <strain evidence="2 3">JC118</strain>
    </source>
</reference>
<dbReference type="AlphaFoldDB" id="A0A318KR54"/>
<proteinExistence type="predicted"/>
<keyword evidence="1" id="KW-1133">Transmembrane helix</keyword>
<dbReference type="STRING" id="1034346.GCA_000313565_00555"/>
<name>A0A318KR54_9FIRM</name>